<feature type="non-terminal residue" evidence="1">
    <location>
        <position position="64"/>
    </location>
</feature>
<sequence length="64" mass="7237">MKIAAAGRLYLIDPRKFGEVYLFSKKEGHTTIDPFSLGPEPLLKSFTPEVLERSLKKSRSVIKT</sequence>
<dbReference type="EMBL" id="BARW01021671">
    <property type="protein sequence ID" value="GAI90641.1"/>
    <property type="molecule type" value="Genomic_DNA"/>
</dbReference>
<comment type="caution">
    <text evidence="1">The sequence shown here is derived from an EMBL/GenBank/DDBJ whole genome shotgun (WGS) entry which is preliminary data.</text>
</comment>
<gene>
    <name evidence="1" type="ORF">S12H4_36361</name>
</gene>
<organism evidence="1">
    <name type="scientific">marine sediment metagenome</name>
    <dbReference type="NCBI Taxonomy" id="412755"/>
    <lineage>
        <taxon>unclassified sequences</taxon>
        <taxon>metagenomes</taxon>
        <taxon>ecological metagenomes</taxon>
    </lineage>
</organism>
<dbReference type="AlphaFoldDB" id="X1TH02"/>
<evidence type="ECO:0000313" key="1">
    <source>
        <dbReference type="EMBL" id="GAI90641.1"/>
    </source>
</evidence>
<name>X1TH02_9ZZZZ</name>
<protein>
    <submittedName>
        <fullName evidence="1">Uncharacterized protein</fullName>
    </submittedName>
</protein>
<proteinExistence type="predicted"/>
<accession>X1TH02</accession>
<reference evidence="1" key="1">
    <citation type="journal article" date="2014" name="Front. Microbiol.">
        <title>High frequency of phylogenetically diverse reductive dehalogenase-homologous genes in deep subseafloor sedimentary metagenomes.</title>
        <authorList>
            <person name="Kawai M."/>
            <person name="Futagami T."/>
            <person name="Toyoda A."/>
            <person name="Takaki Y."/>
            <person name="Nishi S."/>
            <person name="Hori S."/>
            <person name="Arai W."/>
            <person name="Tsubouchi T."/>
            <person name="Morono Y."/>
            <person name="Uchiyama I."/>
            <person name="Ito T."/>
            <person name="Fujiyama A."/>
            <person name="Inagaki F."/>
            <person name="Takami H."/>
        </authorList>
    </citation>
    <scope>NUCLEOTIDE SEQUENCE</scope>
    <source>
        <strain evidence="1">Expedition CK06-06</strain>
    </source>
</reference>